<sequence length="679" mass="77445">MAVKHKLVECRENDGLNLIIRALQSINIETGSPMTDLGRLCEGIVLKLGEVQIPTATDDYKKFMSDIEQIQEMFSKACSKEDLVVATLKALYSGISDPEKQPSPTMSIVLQLIESKKIPTAVQWILKFAYSDTLERALLTLCSWLSKWMYTPNLGPLVLYFMQGLEAKQHDDILIEVARAYIEKLFKLVILEGTRDSVGPIVLHIFERMQHNPEAFHKVLPHINNVLNSLYKENTESSQYYLHKFVNLFMALMEHFPGHPGLYDDLKTTLEQYQPEENYKQSLNCKSWLDMNNCMLTIRSSTGKVGLNNLGNTCYMNSVLQALYMTKLFRNTVLQSLRDTLPLFSKLQALFALLQFSQRCSLSPNDILNLARPPGFQPGHQHDSSEFLGYLLDILHEQEHSIYSSSVGNNIVNLGASSVVSQECTVVQGSFGGRSLTVSRCDVCGSQSERADSFRELQLSFPSNCANESVQELLDYYLQPERLCGDNQYHCDTCERLTDGERVSRIVEMPRRLILTLKHFRYDPASQQRTKLLQRVKLDSYLVLDSVRYDLYAAVVHCGSSVDSGHYYTYARDETEWYKFNDYVVFRTQPEELCQLHPPETPYILFYSRQDCMDPEPLPREALSPRLRDLLIKDSAELEEEKKRPVKLKTGNHNGNSDPPPPGCGDGGFINNSHNRYVC</sequence>
<keyword evidence="2" id="KW-1185">Reference proteome</keyword>
<reference evidence="1" key="1">
    <citation type="submission" date="2022-04" db="EMBL/GenBank/DDBJ databases">
        <title>Chromosome-scale genome assembly of Holotrichia oblita Faldermann.</title>
        <authorList>
            <person name="Rongchong L."/>
        </authorList>
    </citation>
    <scope>NUCLEOTIDE SEQUENCE</scope>
    <source>
        <strain evidence="1">81SQS9</strain>
    </source>
</reference>
<protein>
    <submittedName>
        <fullName evidence="1">Ubiquitin carboxyl-terminal hydrolase</fullName>
    </submittedName>
</protein>
<evidence type="ECO:0000313" key="1">
    <source>
        <dbReference type="EMBL" id="KAI4471394.1"/>
    </source>
</evidence>
<evidence type="ECO:0000313" key="2">
    <source>
        <dbReference type="Proteomes" id="UP001056778"/>
    </source>
</evidence>
<keyword evidence="1" id="KW-0378">Hydrolase</keyword>
<dbReference type="EMBL" id="CM043015">
    <property type="protein sequence ID" value="KAI4471394.1"/>
    <property type="molecule type" value="Genomic_DNA"/>
</dbReference>
<comment type="caution">
    <text evidence="1">The sequence shown here is derived from an EMBL/GenBank/DDBJ whole genome shotgun (WGS) entry which is preliminary data.</text>
</comment>
<name>A0ACB9TXM1_HOLOL</name>
<dbReference type="Proteomes" id="UP001056778">
    <property type="component" value="Chromosome 1"/>
</dbReference>
<gene>
    <name evidence="1" type="ORF">MML48_1g04394</name>
</gene>
<proteinExistence type="predicted"/>
<accession>A0ACB9TXM1</accession>
<organism evidence="1 2">
    <name type="scientific">Holotrichia oblita</name>
    <name type="common">Chafer beetle</name>
    <dbReference type="NCBI Taxonomy" id="644536"/>
    <lineage>
        <taxon>Eukaryota</taxon>
        <taxon>Metazoa</taxon>
        <taxon>Ecdysozoa</taxon>
        <taxon>Arthropoda</taxon>
        <taxon>Hexapoda</taxon>
        <taxon>Insecta</taxon>
        <taxon>Pterygota</taxon>
        <taxon>Neoptera</taxon>
        <taxon>Endopterygota</taxon>
        <taxon>Coleoptera</taxon>
        <taxon>Polyphaga</taxon>
        <taxon>Scarabaeiformia</taxon>
        <taxon>Scarabaeidae</taxon>
        <taxon>Melolonthinae</taxon>
        <taxon>Holotrichia</taxon>
    </lineage>
</organism>